<evidence type="ECO:0000313" key="2">
    <source>
        <dbReference type="EMBL" id="JAE10600.1"/>
    </source>
</evidence>
<accession>A0A0A9FC87</accession>
<feature type="compositionally biased region" description="Basic and acidic residues" evidence="1">
    <location>
        <begin position="23"/>
        <end position="36"/>
    </location>
</feature>
<reference evidence="2" key="2">
    <citation type="journal article" date="2015" name="Data Brief">
        <title>Shoot transcriptome of the giant reed, Arundo donax.</title>
        <authorList>
            <person name="Barrero R.A."/>
            <person name="Guerrero F.D."/>
            <person name="Moolhuijzen P."/>
            <person name="Goolsby J.A."/>
            <person name="Tidwell J."/>
            <person name="Bellgard S.E."/>
            <person name="Bellgard M.I."/>
        </authorList>
    </citation>
    <scope>NUCLEOTIDE SEQUENCE</scope>
    <source>
        <tissue evidence="2">Shoot tissue taken approximately 20 cm above the soil surface</tissue>
    </source>
</reference>
<evidence type="ECO:0000256" key="1">
    <source>
        <dbReference type="SAM" id="MobiDB-lite"/>
    </source>
</evidence>
<sequence length="36" mass="4077">MPRSLRKACMQMQAHLLAPASSEKPDSSNYEKKTQL</sequence>
<feature type="region of interest" description="Disordered" evidence="1">
    <location>
        <begin position="15"/>
        <end position="36"/>
    </location>
</feature>
<organism evidence="2">
    <name type="scientific">Arundo donax</name>
    <name type="common">Giant reed</name>
    <name type="synonym">Donax arundinaceus</name>
    <dbReference type="NCBI Taxonomy" id="35708"/>
    <lineage>
        <taxon>Eukaryota</taxon>
        <taxon>Viridiplantae</taxon>
        <taxon>Streptophyta</taxon>
        <taxon>Embryophyta</taxon>
        <taxon>Tracheophyta</taxon>
        <taxon>Spermatophyta</taxon>
        <taxon>Magnoliopsida</taxon>
        <taxon>Liliopsida</taxon>
        <taxon>Poales</taxon>
        <taxon>Poaceae</taxon>
        <taxon>PACMAD clade</taxon>
        <taxon>Arundinoideae</taxon>
        <taxon>Arundineae</taxon>
        <taxon>Arundo</taxon>
    </lineage>
</organism>
<proteinExistence type="predicted"/>
<dbReference type="AlphaFoldDB" id="A0A0A9FC87"/>
<name>A0A0A9FC87_ARUDO</name>
<reference evidence="2" key="1">
    <citation type="submission" date="2014-09" db="EMBL/GenBank/DDBJ databases">
        <authorList>
            <person name="Magalhaes I.L.F."/>
            <person name="Oliveira U."/>
            <person name="Santos F.R."/>
            <person name="Vidigal T.H.D.A."/>
            <person name="Brescovit A.D."/>
            <person name="Santos A.J."/>
        </authorList>
    </citation>
    <scope>NUCLEOTIDE SEQUENCE</scope>
    <source>
        <tissue evidence="2">Shoot tissue taken approximately 20 cm above the soil surface</tissue>
    </source>
</reference>
<dbReference type="EMBL" id="GBRH01187296">
    <property type="protein sequence ID" value="JAE10600.1"/>
    <property type="molecule type" value="Transcribed_RNA"/>
</dbReference>
<protein>
    <submittedName>
        <fullName evidence="2">Uncharacterized protein</fullName>
    </submittedName>
</protein>